<dbReference type="PROSITE" id="PS51257">
    <property type="entry name" value="PROKAR_LIPOPROTEIN"/>
    <property type="match status" value="1"/>
</dbReference>
<feature type="region of interest" description="Disordered" evidence="2">
    <location>
        <begin position="408"/>
        <end position="434"/>
    </location>
</feature>
<feature type="domain" description="SbsA Ig-like" evidence="3">
    <location>
        <begin position="36"/>
        <end position="136"/>
    </location>
</feature>
<gene>
    <name evidence="4" type="ORF">SAMN02745171_00653</name>
</gene>
<evidence type="ECO:0000259" key="3">
    <source>
        <dbReference type="Pfam" id="PF13205"/>
    </source>
</evidence>
<name>A0A1T4M5Z9_9PORP</name>
<feature type="compositionally biased region" description="Polar residues" evidence="2">
    <location>
        <begin position="414"/>
        <end position="423"/>
    </location>
</feature>
<reference evidence="5" key="1">
    <citation type="submission" date="2017-02" db="EMBL/GenBank/DDBJ databases">
        <authorList>
            <person name="Varghese N."/>
            <person name="Submissions S."/>
        </authorList>
    </citation>
    <scope>NUCLEOTIDE SEQUENCE [LARGE SCALE GENOMIC DNA]</scope>
    <source>
        <strain evidence="5">ATCC 51356</strain>
    </source>
</reference>
<proteinExistence type="predicted"/>
<evidence type="ECO:0000313" key="4">
    <source>
        <dbReference type="EMBL" id="SJZ62331.1"/>
    </source>
</evidence>
<feature type="region of interest" description="Disordered" evidence="2">
    <location>
        <begin position="648"/>
        <end position="730"/>
    </location>
</feature>
<dbReference type="OrthoDB" id="9809989at2"/>
<dbReference type="SUPFAM" id="SSF49452">
    <property type="entry name" value="Starch-binding domain-like"/>
    <property type="match status" value="1"/>
</dbReference>
<dbReference type="STRING" id="29524.SAMN02745171_00653"/>
<dbReference type="InterPro" id="IPR013784">
    <property type="entry name" value="Carb-bd-like_fold"/>
</dbReference>
<dbReference type="InterPro" id="IPR032812">
    <property type="entry name" value="SbsA_Ig"/>
</dbReference>
<dbReference type="Pfam" id="PF13205">
    <property type="entry name" value="Big_5"/>
    <property type="match status" value="1"/>
</dbReference>
<feature type="compositionally biased region" description="Basic and acidic residues" evidence="2">
    <location>
        <begin position="664"/>
        <end position="721"/>
    </location>
</feature>
<evidence type="ECO:0000313" key="5">
    <source>
        <dbReference type="Proteomes" id="UP000190121"/>
    </source>
</evidence>
<dbReference type="Proteomes" id="UP000190121">
    <property type="component" value="Unassembled WGS sequence"/>
</dbReference>
<sequence length="730" mass="82800">MKPTFTYISYLLFVALLMGIIIGCARQASPEGGPYDMIPPKLVRSVPVNEATNITSKKIKLRFNENVKVEKQNEKVFFSPPQQTPPRILQGTGKTITVIYEDDLKPHTTYTINFTDAIVDLNENNPLEGFVFAFSTGSSIDTMQIRGKVIDAQSLAPVPNILVGVHPDGSDTLFQKRPFVRVAQTDGEGGFTITHLAPGSYRLFALNDLDHSFSYSQRSEGFGVAEQLVTAVSPLVQKREEVETRVQEVESATDTLPATKEMSLPTPSMTDSIRTDSIAQKDSIALQQEDAHLNLLLYSVDVPKKQFLQKGHRPDSLRLVFNFNAPIDSLPKASLLDLTTETKELSLLQLNEERTEATYWIADPTLYQRDTLNVQIRYNAIDSLEQTYMQTDTLSLIHRKKEVRNRSLLKGINRDSQNSSPDSLQKDTETSPIHTLTVEQKKSKRWYKDSPRDTIQFAVNEPIDRIDTTRIHLYSVKDSIETPEPFSLRKIPLNPCGVELITNYNYGIEYKLVVDSAAIESIYSGINSKSEIPFSIQSEDKFGAVQLSFPELPLEGIVYIDLLTSKNETLATFQLKDSILQISDLPPASYFARMWIDLNDNHVWDPASYPKRRAEPVYFYPQALSVQAKFTSEEVWLFNKLPLEKQRPSGMESPFGEVKNNQQGRREKNLNEEYIQRMRERYGDKWNPSNRDRKILGLPTRAEEKAQKAEEKEEKEKGGKSKEKKGKTAP</sequence>
<protein>
    <submittedName>
        <fullName evidence="4">Ig-like domain-containing protein</fullName>
    </submittedName>
</protein>
<dbReference type="AlphaFoldDB" id="A0A1T4M5Z9"/>
<dbReference type="GO" id="GO:0030246">
    <property type="term" value="F:carbohydrate binding"/>
    <property type="evidence" value="ECO:0007669"/>
    <property type="project" value="InterPro"/>
</dbReference>
<evidence type="ECO:0000256" key="1">
    <source>
        <dbReference type="ARBA" id="ARBA00022729"/>
    </source>
</evidence>
<dbReference type="EMBL" id="FUXE01000005">
    <property type="protein sequence ID" value="SJZ62331.1"/>
    <property type="molecule type" value="Genomic_DNA"/>
</dbReference>
<dbReference type="RefSeq" id="WP_078736607.1">
    <property type="nucleotide sequence ID" value="NZ_FUXE01000005.1"/>
</dbReference>
<evidence type="ECO:0000256" key="2">
    <source>
        <dbReference type="SAM" id="MobiDB-lite"/>
    </source>
</evidence>
<organism evidence="4 5">
    <name type="scientific">Porphyromonas circumdentaria</name>
    <dbReference type="NCBI Taxonomy" id="29524"/>
    <lineage>
        <taxon>Bacteria</taxon>
        <taxon>Pseudomonadati</taxon>
        <taxon>Bacteroidota</taxon>
        <taxon>Bacteroidia</taxon>
        <taxon>Bacteroidales</taxon>
        <taxon>Porphyromonadaceae</taxon>
        <taxon>Porphyromonas</taxon>
    </lineage>
</organism>
<accession>A0A1T4M5Z9</accession>
<keyword evidence="1" id="KW-0732">Signal</keyword>
<keyword evidence="5" id="KW-1185">Reference proteome</keyword>